<evidence type="ECO:0000259" key="1">
    <source>
        <dbReference type="SMART" id="SM00881"/>
    </source>
</evidence>
<dbReference type="OrthoDB" id="9804695at2"/>
<evidence type="ECO:0000313" key="3">
    <source>
        <dbReference type="Proteomes" id="UP000321595"/>
    </source>
</evidence>
<dbReference type="Gene3D" id="3.40.50.720">
    <property type="entry name" value="NAD(P)-binding Rossmann-like Domain"/>
    <property type="match status" value="1"/>
</dbReference>
<reference evidence="2 3" key="1">
    <citation type="submission" date="2019-08" db="EMBL/GenBank/DDBJ databases">
        <authorList>
            <person name="Liang Q."/>
        </authorList>
    </citation>
    <scope>NUCLEOTIDE SEQUENCE [LARGE SCALE GENOMIC DNA]</scope>
    <source>
        <strain evidence="2 3">V1718</strain>
    </source>
</reference>
<dbReference type="InterPro" id="IPR036291">
    <property type="entry name" value="NAD(P)-bd_dom_sf"/>
</dbReference>
<dbReference type="SUPFAM" id="SSF51735">
    <property type="entry name" value="NAD(P)-binding Rossmann-fold domains"/>
    <property type="match status" value="1"/>
</dbReference>
<protein>
    <submittedName>
        <fullName evidence="2">CoA-binding protein</fullName>
    </submittedName>
</protein>
<dbReference type="SMART" id="SM00881">
    <property type="entry name" value="CoA_binding"/>
    <property type="match status" value="1"/>
</dbReference>
<accession>A0A5B8XUQ7</accession>
<dbReference type="PANTHER" id="PTHR33303">
    <property type="entry name" value="CYTOPLASMIC PROTEIN-RELATED"/>
    <property type="match status" value="1"/>
</dbReference>
<gene>
    <name evidence="2" type="ORF">FRD01_21010</name>
</gene>
<sequence length="135" mass="14717">MDKHSDQAILEILGSVKSLAIVGARADGPAFYVPEYLQKQGYAPIPVTPKGGEIWGAEAVTSLESLEKAPDAVVLFRRSEAIPGHVPEILALDPLPKLVWMQKGIENAQAAEELEAQGIFVVQDRCMMVEHKRLS</sequence>
<dbReference type="EMBL" id="CP042467">
    <property type="protein sequence ID" value="QED29672.1"/>
    <property type="molecule type" value="Genomic_DNA"/>
</dbReference>
<dbReference type="RefSeq" id="WP_146962905.1">
    <property type="nucleotide sequence ID" value="NZ_CP042467.1"/>
</dbReference>
<dbReference type="Pfam" id="PF13380">
    <property type="entry name" value="CoA_binding_2"/>
    <property type="match status" value="1"/>
</dbReference>
<dbReference type="AlphaFoldDB" id="A0A5B8XUQ7"/>
<proteinExistence type="predicted"/>
<dbReference type="PANTHER" id="PTHR33303:SF2">
    <property type="entry name" value="COA-BINDING DOMAIN-CONTAINING PROTEIN"/>
    <property type="match status" value="1"/>
</dbReference>
<dbReference type="InterPro" id="IPR003781">
    <property type="entry name" value="CoA-bd"/>
</dbReference>
<organism evidence="2 3">
    <name type="scientific">Microvenator marinus</name>
    <dbReference type="NCBI Taxonomy" id="2600177"/>
    <lineage>
        <taxon>Bacteria</taxon>
        <taxon>Deltaproteobacteria</taxon>
        <taxon>Bradymonadales</taxon>
        <taxon>Microvenatoraceae</taxon>
        <taxon>Microvenator</taxon>
    </lineage>
</organism>
<name>A0A5B8XUQ7_9DELT</name>
<keyword evidence="3" id="KW-1185">Reference proteome</keyword>
<dbReference type="Proteomes" id="UP000321595">
    <property type="component" value="Chromosome"/>
</dbReference>
<evidence type="ECO:0000313" key="2">
    <source>
        <dbReference type="EMBL" id="QED29672.1"/>
    </source>
</evidence>
<dbReference type="KEGG" id="bbae:FRD01_21010"/>
<feature type="domain" description="CoA-binding" evidence="1">
    <location>
        <begin position="13"/>
        <end position="105"/>
    </location>
</feature>